<feature type="region of interest" description="Disordered" evidence="1">
    <location>
        <begin position="301"/>
        <end position="343"/>
    </location>
</feature>
<organism evidence="2 3">
    <name type="scientific">Thermocatellispora tengchongensis</name>
    <dbReference type="NCBI Taxonomy" id="1073253"/>
    <lineage>
        <taxon>Bacteria</taxon>
        <taxon>Bacillati</taxon>
        <taxon>Actinomycetota</taxon>
        <taxon>Actinomycetes</taxon>
        <taxon>Streptosporangiales</taxon>
        <taxon>Streptosporangiaceae</taxon>
        <taxon>Thermocatellispora</taxon>
    </lineage>
</organism>
<reference evidence="2 3" key="1">
    <citation type="submission" date="2020-08" db="EMBL/GenBank/DDBJ databases">
        <title>Genomic Encyclopedia of Type Strains, Phase IV (KMG-IV): sequencing the most valuable type-strain genomes for metagenomic binning, comparative biology and taxonomic classification.</title>
        <authorList>
            <person name="Goeker M."/>
        </authorList>
    </citation>
    <scope>NUCLEOTIDE SEQUENCE [LARGE SCALE GENOMIC DNA]</scope>
    <source>
        <strain evidence="2 3">DSM 45615</strain>
    </source>
</reference>
<dbReference type="Proteomes" id="UP000578449">
    <property type="component" value="Unassembled WGS sequence"/>
</dbReference>
<dbReference type="AlphaFoldDB" id="A0A840NZM1"/>
<protein>
    <recommendedName>
        <fullName evidence="4">Band 7 domain-containing protein</fullName>
    </recommendedName>
</protein>
<keyword evidence="3" id="KW-1185">Reference proteome</keyword>
<evidence type="ECO:0000256" key="1">
    <source>
        <dbReference type="SAM" id="MobiDB-lite"/>
    </source>
</evidence>
<comment type="caution">
    <text evidence="2">The sequence shown here is derived from an EMBL/GenBank/DDBJ whole genome shotgun (WGS) entry which is preliminary data.</text>
</comment>
<evidence type="ECO:0000313" key="3">
    <source>
        <dbReference type="Proteomes" id="UP000578449"/>
    </source>
</evidence>
<evidence type="ECO:0008006" key="4">
    <source>
        <dbReference type="Google" id="ProtNLM"/>
    </source>
</evidence>
<dbReference type="RefSeq" id="WP_185047471.1">
    <property type="nucleotide sequence ID" value="NZ_BAABIX010000006.1"/>
</dbReference>
<proteinExistence type="predicted"/>
<dbReference type="EMBL" id="JACHGN010000001">
    <property type="protein sequence ID" value="MBB5130610.1"/>
    <property type="molecule type" value="Genomic_DNA"/>
</dbReference>
<name>A0A840NZM1_9ACTN</name>
<evidence type="ECO:0000313" key="2">
    <source>
        <dbReference type="EMBL" id="MBB5130610.1"/>
    </source>
</evidence>
<accession>A0A840NZM1</accession>
<sequence>MTSTYPIIDERPLRAARRHFGLFARRDVSELPETPAGAVLVFEVNGGYKAFTERRHLKGSEEAVVEAVSVAVVDVRGRTVPVEVRIPSRDLGYRFVVRATFRCRVTHPETVVAEHVRDVSVMLADHLRRDVTLMRLGMNRPIEETHALSLDVATRVQAYLEYCPPEIDGVEVALTNVELLLPNDVVVHGQGLKKLQWEGETKELLWAIENKDVARIEAIFKRGVDAVTALGVSRDQVLMTDAISVSREAEEQRMRYLSELIGKLPEGALDFLPVDTYKLINRMLKSVAGVEAFVESGQVESGQVGSGQVGSGQQDERRVLGGGRHARGDDDGPRPIGLEDLDD</sequence>
<gene>
    <name evidence="2" type="ORF">HNP84_000298</name>
</gene>